<accession>X1A5U4</accession>
<gene>
    <name evidence="2" type="ORF">S01H4_01291</name>
</gene>
<dbReference type="PANTHER" id="PTHR45919">
    <property type="entry name" value="GDP-MAN:MAN(3)GLCNAC(2)-PP-DOL ALPHA-1,2-MANNOSYLTRANSFERASE"/>
    <property type="match status" value="1"/>
</dbReference>
<dbReference type="GO" id="GO:0004377">
    <property type="term" value="F:GDP-Man:Man(3)GlcNAc(2)-PP-Dol alpha-1,2-mannosyltransferase activity"/>
    <property type="evidence" value="ECO:0007669"/>
    <property type="project" value="InterPro"/>
</dbReference>
<dbReference type="Pfam" id="PF00534">
    <property type="entry name" value="Glycos_transf_1"/>
    <property type="match status" value="1"/>
</dbReference>
<dbReference type="SUPFAM" id="SSF53756">
    <property type="entry name" value="UDP-Glycosyltransferase/glycogen phosphorylase"/>
    <property type="match status" value="1"/>
</dbReference>
<comment type="caution">
    <text evidence="2">The sequence shown here is derived from an EMBL/GenBank/DDBJ whole genome shotgun (WGS) entry which is preliminary data.</text>
</comment>
<evidence type="ECO:0000313" key="2">
    <source>
        <dbReference type="EMBL" id="GAG68168.1"/>
    </source>
</evidence>
<proteinExistence type="predicted"/>
<name>X1A5U4_9ZZZZ</name>
<feature type="domain" description="Glycosyl transferase family 1" evidence="1">
    <location>
        <begin position="326"/>
        <end position="506"/>
    </location>
</feature>
<dbReference type="AlphaFoldDB" id="X1A5U4"/>
<dbReference type="GO" id="GO:0006487">
    <property type="term" value="P:protein N-linked glycosylation"/>
    <property type="evidence" value="ECO:0007669"/>
    <property type="project" value="TreeGrafter"/>
</dbReference>
<dbReference type="EMBL" id="BART01000228">
    <property type="protein sequence ID" value="GAG68168.1"/>
    <property type="molecule type" value="Genomic_DNA"/>
</dbReference>
<evidence type="ECO:0000259" key="1">
    <source>
        <dbReference type="Pfam" id="PF00534"/>
    </source>
</evidence>
<sequence length="533" mass="62057">MKVGIYDLYLPTLGGGEKHMGKMAELLSKDHDVEILTNKYFDLDKLSRHLNLDLSRVKLRVFPYISSDYGSNITKDYDLFINATYLSYMKGYAKKNVYLTFFPTPFDVDFNFIHKITLFLFKNISRNIYSWFLSKEEKYKDGLNPIEGVHDPKRFLMKKSTWTSGKATFKIEENLIKKGLIRLKINSGRKFTAPDTHIDISFGKKNVYTYHKLPRSKSRVFKIKIPLKNNDTMTIESNSFCPADFYASNDTRQLGVSVKNISSLSIFRKIVYFIIGFFPTYLINFPDDLSFLDTYDLILANSKYTKRWIKKLWKKDSFLFYPQVDIDSFKEKEAKKENIILSVGRFFVGHHNKKQIELVKAFKELYNLGLKDQSLYLVGGVEGKKEHFRYLDRVKRASKGYPIVIKTNVPRDELNTIYSKSKIYWHASGLGEDEQKHPERFEHFGISSVQAMAAGCIPIVIDKGGSREIVENGYNGFLFSNLKQLKEKSLKVINDTKLQNKLVKNSLKSCKKYNSENFEKRLHKIIENIFDIL</sequence>
<dbReference type="Gene3D" id="3.40.50.2000">
    <property type="entry name" value="Glycogen Phosphorylase B"/>
    <property type="match status" value="1"/>
</dbReference>
<dbReference type="PANTHER" id="PTHR45919:SF1">
    <property type="entry name" value="GDP-MAN:MAN(3)GLCNAC(2)-PP-DOL ALPHA-1,2-MANNOSYLTRANSFERASE"/>
    <property type="match status" value="1"/>
</dbReference>
<organism evidence="2">
    <name type="scientific">marine sediment metagenome</name>
    <dbReference type="NCBI Taxonomy" id="412755"/>
    <lineage>
        <taxon>unclassified sequences</taxon>
        <taxon>metagenomes</taxon>
        <taxon>ecological metagenomes</taxon>
    </lineage>
</organism>
<reference evidence="2" key="1">
    <citation type="journal article" date="2014" name="Front. Microbiol.">
        <title>High frequency of phylogenetically diverse reductive dehalogenase-homologous genes in deep subseafloor sedimentary metagenomes.</title>
        <authorList>
            <person name="Kawai M."/>
            <person name="Futagami T."/>
            <person name="Toyoda A."/>
            <person name="Takaki Y."/>
            <person name="Nishi S."/>
            <person name="Hori S."/>
            <person name="Arai W."/>
            <person name="Tsubouchi T."/>
            <person name="Morono Y."/>
            <person name="Uchiyama I."/>
            <person name="Ito T."/>
            <person name="Fujiyama A."/>
            <person name="Inagaki F."/>
            <person name="Takami H."/>
        </authorList>
    </citation>
    <scope>NUCLEOTIDE SEQUENCE</scope>
    <source>
        <strain evidence="2">Expedition CK06-06</strain>
    </source>
</reference>
<dbReference type="GO" id="GO:0016020">
    <property type="term" value="C:membrane"/>
    <property type="evidence" value="ECO:0007669"/>
    <property type="project" value="TreeGrafter"/>
</dbReference>
<protein>
    <recommendedName>
        <fullName evidence="1">Glycosyl transferase family 1 domain-containing protein</fullName>
    </recommendedName>
</protein>
<dbReference type="InterPro" id="IPR038013">
    <property type="entry name" value="ALG11"/>
</dbReference>
<dbReference type="InterPro" id="IPR001296">
    <property type="entry name" value="Glyco_trans_1"/>
</dbReference>